<dbReference type="InterPro" id="IPR001841">
    <property type="entry name" value="Znf_RING"/>
</dbReference>
<dbReference type="FunFam" id="3.30.40.10:FF:000133">
    <property type="entry name" value="E3 ubiquitin-protein ligase RNF123"/>
    <property type="match status" value="1"/>
</dbReference>
<dbReference type="PANTHER" id="PTHR13363:SF5">
    <property type="entry name" value="E3 UBIQUITIN-PROTEIN LIGASE RNF123"/>
    <property type="match status" value="1"/>
</dbReference>
<dbReference type="Pfam" id="PF00622">
    <property type="entry name" value="SPRY"/>
    <property type="match status" value="1"/>
</dbReference>
<dbReference type="Pfam" id="PF25576">
    <property type="entry name" value="TPR_RNF123"/>
    <property type="match status" value="1"/>
</dbReference>
<comment type="catalytic activity">
    <reaction evidence="1">
        <text>S-ubiquitinyl-[E2 ubiquitin-conjugating enzyme]-L-cysteine + [acceptor protein]-L-lysine = [E2 ubiquitin-conjugating enzyme]-L-cysteine + N(6)-ubiquitinyl-[acceptor protein]-L-lysine.</text>
        <dbReference type="EC" id="2.3.2.27"/>
    </reaction>
</comment>
<feature type="compositionally biased region" description="Basic and acidic residues" evidence="9">
    <location>
        <begin position="553"/>
        <end position="562"/>
    </location>
</feature>
<dbReference type="CDD" id="cd16541">
    <property type="entry name" value="RING-HC_RNF123"/>
    <property type="match status" value="1"/>
</dbReference>
<keyword evidence="7" id="KW-0862">Zinc</keyword>
<dbReference type="AlphaFoldDB" id="A0A3Q4BQQ4"/>
<dbReference type="Gene3D" id="3.30.40.10">
    <property type="entry name" value="Zinc/RING finger domain, C3HC4 (zinc finger)"/>
    <property type="match status" value="1"/>
</dbReference>
<name>A0A3Q4BQQ4_MOLML</name>
<dbReference type="InterPro" id="IPR003877">
    <property type="entry name" value="SPRY_dom"/>
</dbReference>
<dbReference type="GO" id="GO:0016567">
    <property type="term" value="P:protein ubiquitination"/>
    <property type="evidence" value="ECO:0007669"/>
    <property type="project" value="UniProtKB-ARBA"/>
</dbReference>
<evidence type="ECO:0000256" key="1">
    <source>
        <dbReference type="ARBA" id="ARBA00000900"/>
    </source>
</evidence>
<evidence type="ECO:0000259" key="10">
    <source>
        <dbReference type="PROSITE" id="PS50089"/>
    </source>
</evidence>
<keyword evidence="3" id="KW-0808">Transferase</keyword>
<feature type="domain" description="RING-type" evidence="10">
    <location>
        <begin position="1075"/>
        <end position="1113"/>
    </location>
</feature>
<dbReference type="InterPro" id="IPR057987">
    <property type="entry name" value="TPR_RNF123/RKP"/>
</dbReference>
<organism evidence="11 12">
    <name type="scientific">Mola mola</name>
    <name type="common">Ocean sunfish</name>
    <name type="synonym">Tetraodon mola</name>
    <dbReference type="NCBI Taxonomy" id="94237"/>
    <lineage>
        <taxon>Eukaryota</taxon>
        <taxon>Metazoa</taxon>
        <taxon>Chordata</taxon>
        <taxon>Craniata</taxon>
        <taxon>Vertebrata</taxon>
        <taxon>Euteleostomi</taxon>
        <taxon>Actinopterygii</taxon>
        <taxon>Neopterygii</taxon>
        <taxon>Teleostei</taxon>
        <taxon>Neoteleostei</taxon>
        <taxon>Acanthomorphata</taxon>
        <taxon>Eupercaria</taxon>
        <taxon>Tetraodontiformes</taxon>
        <taxon>Molidae</taxon>
        <taxon>Mola</taxon>
    </lineage>
</organism>
<dbReference type="Ensembl" id="ENSMMOT00000023768.1">
    <property type="protein sequence ID" value="ENSMMOP00000023382.1"/>
    <property type="gene ID" value="ENSMMOG00000017787.1"/>
</dbReference>
<evidence type="ECO:0000256" key="6">
    <source>
        <dbReference type="ARBA" id="ARBA00022786"/>
    </source>
</evidence>
<dbReference type="GO" id="GO:0005737">
    <property type="term" value="C:cytoplasm"/>
    <property type="evidence" value="ECO:0007669"/>
    <property type="project" value="TreeGrafter"/>
</dbReference>
<feature type="compositionally biased region" description="Basic and acidic residues" evidence="9">
    <location>
        <begin position="1"/>
        <end position="25"/>
    </location>
</feature>
<dbReference type="SUPFAM" id="SSF57850">
    <property type="entry name" value="RING/U-box"/>
    <property type="match status" value="1"/>
</dbReference>
<evidence type="ECO:0000256" key="8">
    <source>
        <dbReference type="PROSITE-ProRule" id="PRU00175"/>
    </source>
</evidence>
<evidence type="ECO:0000256" key="5">
    <source>
        <dbReference type="ARBA" id="ARBA00022771"/>
    </source>
</evidence>
<evidence type="ECO:0000256" key="9">
    <source>
        <dbReference type="SAM" id="MobiDB-lite"/>
    </source>
</evidence>
<protein>
    <recommendedName>
        <fullName evidence="2">RING-type E3 ubiquitin transferase</fullName>
        <ecNumber evidence="2">2.3.2.27</ecNumber>
    </recommendedName>
</protein>
<evidence type="ECO:0000313" key="11">
    <source>
        <dbReference type="Ensembl" id="ENSMMOP00000023382.1"/>
    </source>
</evidence>
<keyword evidence="12" id="KW-1185">Reference proteome</keyword>
<dbReference type="Gene3D" id="2.60.120.920">
    <property type="match status" value="1"/>
</dbReference>
<dbReference type="GO" id="GO:0051603">
    <property type="term" value="P:proteolysis involved in protein catabolic process"/>
    <property type="evidence" value="ECO:0007669"/>
    <property type="project" value="TreeGrafter"/>
</dbReference>
<dbReference type="OMA" id="LCCFHRL"/>
<keyword evidence="5 8" id="KW-0863">Zinc-finger</keyword>
<feature type="region of interest" description="Disordered" evidence="9">
    <location>
        <begin position="553"/>
        <end position="575"/>
    </location>
</feature>
<evidence type="ECO:0000313" key="12">
    <source>
        <dbReference type="Proteomes" id="UP000261620"/>
    </source>
</evidence>
<accession>A0A3Q4BQQ4</accession>
<keyword evidence="6" id="KW-0833">Ubl conjugation pathway</keyword>
<dbReference type="SUPFAM" id="SSF49899">
    <property type="entry name" value="Concanavalin A-like lectins/glucanases"/>
    <property type="match status" value="1"/>
</dbReference>
<dbReference type="InterPro" id="IPR013083">
    <property type="entry name" value="Znf_RING/FYVE/PHD"/>
</dbReference>
<dbReference type="GO" id="GO:0061630">
    <property type="term" value="F:ubiquitin protein ligase activity"/>
    <property type="evidence" value="ECO:0007669"/>
    <property type="project" value="UniProtKB-EC"/>
</dbReference>
<sequence length="1127" mass="127521">DLGSHLERLLSEGETTEDSRGEIEGRLGPQPVVLDHTSGFEGLLFVDDDLLGVIGHSNFSSIRATTCVYKGKWAYEVLISSQGLMQIGWCTLSCRFNQEEGVGDTPDSYAYDGNRVRKWNVTTTNYGKEDRLVEQDCALWRLHGDPTVLITLAHIFNHFAPLMCKVYLVEDVLMNFLLGILEGGGSVDEHPLIQQLLDLFWLLMEDYEVNECLKQLMMSLLRAYRFSPIIPDLGFQIHYLRLTTAILHHEKSRKYLVSSHVVLNANTFDVLRSVVFFYIKTPLRVKEAGLEELILTTWWPTDFDKEGKDEHEPADESADERLRRRAYERGCQRLKKRIEVVEELQVQILKLLLNNKDKSTGEASRYIFLNKFRKFLQENASNRGQHPTALCPPEYMVCFLHRLITAVRACWDDSCRKSPGSISSEEAYIPPQLFYNGKVDYFDLQRLGGLLSHLKKTLKDDLASKANIIIDPAEIQATSMDDLDEDEESGAAQRPFGAVAMGGALARPSWLSSPTLGRANRFLSTAAVSLMTPRRPLTQPEKVKVRTLAVEHRTEEDIEGSHGNDGLLLGRPLEEPDQPIADKSLLEIVDGIVMMYNLSVHQQLGKMVVVSDDVHEYAVALKDTEEKIIRCPARRPDILEELKKSQKVFAEKLNHLSRRLAWINATIYSKDKMLDVYWLLCVCIRTIEHADNTGSLFAFTPEFYLNVAMNAYSALKNYFSPANSMEELPGYEESLTQLAAILAKHFADPRIVGTDIKDSLMQALASYVCYPQSLRAVERISEEQRVAMMKNLLAPYEQRPWAQTNWILVRLWRGCGFGYRYTRLPHLLKTKPEDANLPSLQKPCPSLLLQRHMAELLSMDKDMAASFLNSVLNQLNWAFSEFIGMIQEIQQAAERPERNFVDTRQLKVCATCFDLSVSLLRVLEMTVTLVPEIFLDWSRPSAELLLRRLAQLLNQVLNRVTAEKNLFDRVVNLRLPGLESVDHYPILVAVTGILVRILVDGHRQGNSRAASVLLSDPCFQLHSIQLLLGEGGDSSGASAAVRKHFSLHASGGAVWCLAHQYLFKKQIPTSEEDLCPICYAHSICAIFRPCSHKSCKACINQHLMNNKDCFFCKATITGVEDYSKPGS</sequence>
<evidence type="ECO:0000256" key="4">
    <source>
        <dbReference type="ARBA" id="ARBA00022723"/>
    </source>
</evidence>
<reference evidence="11" key="1">
    <citation type="submission" date="2025-08" db="UniProtKB">
        <authorList>
            <consortium name="Ensembl"/>
        </authorList>
    </citation>
    <scope>IDENTIFICATION</scope>
</reference>
<dbReference type="InterPro" id="IPR013320">
    <property type="entry name" value="ConA-like_dom_sf"/>
</dbReference>
<dbReference type="PANTHER" id="PTHR13363">
    <property type="entry name" value="RING FINGER AND SRY DOMAIN-CONTAINING"/>
    <property type="match status" value="1"/>
</dbReference>
<dbReference type="GO" id="GO:0008270">
    <property type="term" value="F:zinc ion binding"/>
    <property type="evidence" value="ECO:0007669"/>
    <property type="project" value="UniProtKB-KW"/>
</dbReference>
<evidence type="ECO:0000256" key="2">
    <source>
        <dbReference type="ARBA" id="ARBA00012483"/>
    </source>
</evidence>
<dbReference type="EC" id="2.3.2.27" evidence="2"/>
<proteinExistence type="predicted"/>
<reference evidence="11" key="2">
    <citation type="submission" date="2025-09" db="UniProtKB">
        <authorList>
            <consortium name="Ensembl"/>
        </authorList>
    </citation>
    <scope>IDENTIFICATION</scope>
</reference>
<dbReference type="STRING" id="94237.ENSMMOP00000023382"/>
<dbReference type="InterPro" id="IPR045129">
    <property type="entry name" value="RNF123/RKP/RSPRY1"/>
</dbReference>
<feature type="region of interest" description="Disordered" evidence="9">
    <location>
        <begin position="1"/>
        <end position="27"/>
    </location>
</feature>
<dbReference type="PROSITE" id="PS50089">
    <property type="entry name" value="ZF_RING_2"/>
    <property type="match status" value="1"/>
</dbReference>
<keyword evidence="4" id="KW-0479">Metal-binding</keyword>
<dbReference type="Proteomes" id="UP000261620">
    <property type="component" value="Unplaced"/>
</dbReference>
<evidence type="ECO:0000256" key="7">
    <source>
        <dbReference type="ARBA" id="ARBA00022833"/>
    </source>
</evidence>
<dbReference type="Pfam" id="PF13920">
    <property type="entry name" value="zf-C3HC4_3"/>
    <property type="match status" value="1"/>
</dbReference>
<dbReference type="InterPro" id="IPR043136">
    <property type="entry name" value="B30.2/SPRY_sf"/>
</dbReference>
<evidence type="ECO:0000256" key="3">
    <source>
        <dbReference type="ARBA" id="ARBA00022679"/>
    </source>
</evidence>